<feature type="compositionally biased region" description="Basic and acidic residues" evidence="2">
    <location>
        <begin position="242"/>
        <end position="357"/>
    </location>
</feature>
<evidence type="ECO:0000313" key="4">
    <source>
        <dbReference type="EMBL" id="RTR40996.1"/>
    </source>
</evidence>
<feature type="transmembrane region" description="Helical" evidence="3">
    <location>
        <begin position="181"/>
        <end position="201"/>
    </location>
</feature>
<feature type="region of interest" description="Disordered" evidence="2">
    <location>
        <begin position="242"/>
        <end position="368"/>
    </location>
</feature>
<feature type="coiled-coil region" evidence="1">
    <location>
        <begin position="209"/>
        <end position="236"/>
    </location>
</feature>
<protein>
    <submittedName>
        <fullName evidence="4">Uncharacterized protein</fullName>
    </submittedName>
</protein>
<organism evidence="4 5">
    <name type="scientific">Shewanella canadensis</name>
    <dbReference type="NCBI Taxonomy" id="271096"/>
    <lineage>
        <taxon>Bacteria</taxon>
        <taxon>Pseudomonadati</taxon>
        <taxon>Pseudomonadota</taxon>
        <taxon>Gammaproteobacteria</taxon>
        <taxon>Alteromonadales</taxon>
        <taxon>Shewanellaceae</taxon>
        <taxon>Shewanella</taxon>
    </lineage>
</organism>
<dbReference type="EMBL" id="RXNU01000001">
    <property type="protein sequence ID" value="RTR40996.1"/>
    <property type="molecule type" value="Genomic_DNA"/>
</dbReference>
<sequence length="368" mass="41243">MSTDSNYPNAWKKALMHIINSSSVTINTVIFGNLHAEGSDLEKFVKSYMLLKPKGSNDPSYDAGIIFCANEMRKMLVTYGVVDCIRLDERFSPLTPLDEDPKWEPFIANEDSDEYGNPAYHKLTVNAKGLEVIIKLQEHDDNERRFNSQKESTEAQMEISESQKLVSEALKSNSDKSVTTARWAIGLTVIAIIFSGIRLYFLEQKITSNDTINDRISGLEKQYNTLENENIMLKDSIERINKPKVDSKPEGINKPKVESKPEGINKPKVESKPEGINKPKVESKPEGINKPKVESRPEGINKPKVESKPEGINKPKFESKPEGINKPKVESKPEGINKPKVESKPEGINKPKVESKPEGIPIAKSVEK</sequence>
<accession>A0A431WZP3</accession>
<gene>
    <name evidence="4" type="ORF">EKG38_03550</name>
</gene>
<proteinExistence type="predicted"/>
<keyword evidence="5" id="KW-1185">Reference proteome</keyword>
<evidence type="ECO:0000256" key="1">
    <source>
        <dbReference type="SAM" id="Coils"/>
    </source>
</evidence>
<evidence type="ECO:0000256" key="3">
    <source>
        <dbReference type="SAM" id="Phobius"/>
    </source>
</evidence>
<comment type="caution">
    <text evidence="4">The sequence shown here is derived from an EMBL/GenBank/DDBJ whole genome shotgun (WGS) entry which is preliminary data.</text>
</comment>
<dbReference type="Proteomes" id="UP000267448">
    <property type="component" value="Unassembled WGS sequence"/>
</dbReference>
<keyword evidence="3" id="KW-1133">Transmembrane helix</keyword>
<evidence type="ECO:0000256" key="2">
    <source>
        <dbReference type="SAM" id="MobiDB-lite"/>
    </source>
</evidence>
<name>A0A431WZP3_9GAMM</name>
<dbReference type="AlphaFoldDB" id="A0A431WZP3"/>
<keyword evidence="3" id="KW-0812">Transmembrane</keyword>
<evidence type="ECO:0000313" key="5">
    <source>
        <dbReference type="Proteomes" id="UP000267448"/>
    </source>
</evidence>
<keyword evidence="1" id="KW-0175">Coiled coil</keyword>
<keyword evidence="3" id="KW-0472">Membrane</keyword>
<dbReference type="RefSeq" id="WP_126518696.1">
    <property type="nucleotide sequence ID" value="NZ_RXNU01000001.1"/>
</dbReference>
<reference evidence="4 5" key="1">
    <citation type="submission" date="2018-12" db="EMBL/GenBank/DDBJ databases">
        <authorList>
            <person name="Yu L."/>
        </authorList>
    </citation>
    <scope>NUCLEOTIDE SEQUENCE [LARGE SCALE GENOMIC DNA]</scope>
    <source>
        <strain evidence="4 5">HAW-EB2</strain>
    </source>
</reference>